<dbReference type="AlphaFoldDB" id="A0AAE0XNT3"/>
<dbReference type="Pfam" id="PF13181">
    <property type="entry name" value="TPR_8"/>
    <property type="match status" value="1"/>
</dbReference>
<keyword evidence="6" id="KW-1185">Reference proteome</keyword>
<dbReference type="SUPFAM" id="SSF48452">
    <property type="entry name" value="TPR-like"/>
    <property type="match status" value="1"/>
</dbReference>
<dbReference type="EMBL" id="JAWDGP010007919">
    <property type="protein sequence ID" value="KAK3700289.1"/>
    <property type="molecule type" value="Genomic_DNA"/>
</dbReference>
<protein>
    <recommendedName>
        <fullName evidence="7">Tetratricopeptide repeat protein 27</fullName>
    </recommendedName>
</protein>
<dbReference type="InterPro" id="IPR044244">
    <property type="entry name" value="TTC27/Emw1"/>
</dbReference>
<proteinExistence type="inferred from homology"/>
<organism evidence="5 6">
    <name type="scientific">Elysia crispata</name>
    <name type="common">lettuce slug</name>
    <dbReference type="NCBI Taxonomy" id="231223"/>
    <lineage>
        <taxon>Eukaryota</taxon>
        <taxon>Metazoa</taxon>
        <taxon>Spiralia</taxon>
        <taxon>Lophotrochozoa</taxon>
        <taxon>Mollusca</taxon>
        <taxon>Gastropoda</taxon>
        <taxon>Heterobranchia</taxon>
        <taxon>Euthyneura</taxon>
        <taxon>Panpulmonata</taxon>
        <taxon>Sacoglossa</taxon>
        <taxon>Placobranchoidea</taxon>
        <taxon>Plakobranchidae</taxon>
        <taxon>Elysia</taxon>
    </lineage>
</organism>
<name>A0AAE0XNT3_9GAST</name>
<dbReference type="SMART" id="SM00028">
    <property type="entry name" value="TPR"/>
    <property type="match status" value="3"/>
</dbReference>
<dbReference type="PROSITE" id="PS50005">
    <property type="entry name" value="TPR"/>
    <property type="match status" value="1"/>
</dbReference>
<evidence type="ECO:0008006" key="7">
    <source>
        <dbReference type="Google" id="ProtNLM"/>
    </source>
</evidence>
<dbReference type="PANTHER" id="PTHR16193">
    <property type="entry name" value="TETRATRICOPEPTIDE REPEAT PROTEIN 27"/>
    <property type="match status" value="1"/>
</dbReference>
<accession>A0AAE0XNT3</accession>
<evidence type="ECO:0000256" key="4">
    <source>
        <dbReference type="PROSITE-ProRule" id="PRU00339"/>
    </source>
</evidence>
<gene>
    <name evidence="5" type="ORF">RRG08_033566</name>
</gene>
<evidence type="ECO:0000256" key="1">
    <source>
        <dbReference type="ARBA" id="ARBA00022737"/>
    </source>
</evidence>
<reference evidence="5" key="1">
    <citation type="journal article" date="2023" name="G3 (Bethesda)">
        <title>A reference genome for the long-term kleptoplast-retaining sea slug Elysia crispata morphotype clarki.</title>
        <authorList>
            <person name="Eastman K.E."/>
            <person name="Pendleton A.L."/>
            <person name="Shaikh M.A."/>
            <person name="Suttiyut T."/>
            <person name="Ogas R."/>
            <person name="Tomko P."/>
            <person name="Gavelis G."/>
            <person name="Widhalm J.R."/>
            <person name="Wisecaver J.H."/>
        </authorList>
    </citation>
    <scope>NUCLEOTIDE SEQUENCE</scope>
    <source>
        <strain evidence="5">ECLA1</strain>
    </source>
</reference>
<keyword evidence="1" id="KW-0677">Repeat</keyword>
<sequence length="833" mass="95572">MAALMRKCESIILSCDKKLCAIPESDLPQVVSNFLEGKYEVILESNEISKQILDPAEYDKPATDLGVFLQRNLDTLLTLQHENVELRDLTILIVAASCLQLFVQNNWLGPPTTKDPLQFCHKNVDKKVNQEASSELSMDGETLYTKSKYVQYLYISRVILLDYRDRFKHLESWDWWLMRSLAVQQAVLTDKSPTLKATITELIDELSKKELSMADDANRNIQVMFHLEAGYLFHTYYEYKRAAEQFEAAKKKLDIITELSGAMGKRTRFQKDDKAQLVLIVKRNKENSDAFEKDAEPELPKILPLEDDTVLNEVAYTDVVENTMMEVSPYEQALILGLMENYRRSRAEERLTTEEVLTYIAYILKHVTNWNVAVSALCLRSKLERDRRRTVERSMLQLEELSNRASKLETSPGVSCRIPLFYAANVPPIWTIQRDLASVLLSLGLTGEALDIFEKLEMWEDAIACYQRMGKIEKAEFVIRQRLAVEETPALLCFLGDVTRNVEHYQHAWELSNHRSARAMRCMGYIHFQEQKFEKALECFSASLEKNSLQIPVWFTYGCAAMACQKFDLGVRGFRKCVTIEYDNFEAWANLATCYTKLNEKHKAFATLQDALKCNYENWKLWENSLIIGTDCGEFEDVIRSYHRLIDLKKKYVDAEILGILTRAVIEKIPDVNGRSAERLWGKLTELFGRVTSKVTSDGDVWASYAKLYSNQIGEKEPDMEKAMDFQQKAVRCFTQKGDWEKDQDLCKKVTEKSIYLADTQIQFCADKPAQETLKILPATKLMLKGTLVKIQKQHTDSVTQELATEVSELCAALESTLSKLIERIDAAKAGVL</sequence>
<evidence type="ECO:0000313" key="6">
    <source>
        <dbReference type="Proteomes" id="UP001283361"/>
    </source>
</evidence>
<feature type="repeat" description="TPR" evidence="4">
    <location>
        <begin position="517"/>
        <end position="550"/>
    </location>
</feature>
<evidence type="ECO:0000313" key="5">
    <source>
        <dbReference type="EMBL" id="KAK3700289.1"/>
    </source>
</evidence>
<keyword evidence="2 4" id="KW-0802">TPR repeat</keyword>
<dbReference type="PANTHER" id="PTHR16193:SF0">
    <property type="entry name" value="TETRATRICOPEPTIDE REPEAT PROTEIN 27"/>
    <property type="match status" value="1"/>
</dbReference>
<dbReference type="Gene3D" id="1.25.40.10">
    <property type="entry name" value="Tetratricopeptide repeat domain"/>
    <property type="match status" value="1"/>
</dbReference>
<dbReference type="Proteomes" id="UP001283361">
    <property type="component" value="Unassembled WGS sequence"/>
</dbReference>
<dbReference type="InterPro" id="IPR011990">
    <property type="entry name" value="TPR-like_helical_dom_sf"/>
</dbReference>
<comment type="similarity">
    <text evidence="3">Belongs to the TTC27 family.</text>
</comment>
<dbReference type="InterPro" id="IPR019734">
    <property type="entry name" value="TPR_rpt"/>
</dbReference>
<evidence type="ECO:0000256" key="2">
    <source>
        <dbReference type="ARBA" id="ARBA00022803"/>
    </source>
</evidence>
<evidence type="ECO:0000256" key="3">
    <source>
        <dbReference type="ARBA" id="ARBA00024020"/>
    </source>
</evidence>
<comment type="caution">
    <text evidence="5">The sequence shown here is derived from an EMBL/GenBank/DDBJ whole genome shotgun (WGS) entry which is preliminary data.</text>
</comment>